<dbReference type="NCBIfam" id="TIGR02436">
    <property type="entry name" value="four helix bundle protein"/>
    <property type="match status" value="1"/>
</dbReference>
<dbReference type="STRING" id="1622118.Lupro_05655"/>
<dbReference type="InterPro" id="IPR012657">
    <property type="entry name" value="23S_rRNA-intervening_sequence"/>
</dbReference>
<sequence length="121" mass="14053">MIKENLIKNKSFQFAIDIVSLYKDLVENKKEFVMSRQLLKSGTSIGANVREAEFAQSKADFSSKMSISLKEANETGYWLELLFKTKFINENTFKEYKIKSTEILKLLVSIVKSSKRLIFHF</sequence>
<organism evidence="1 2">
    <name type="scientific">Lutibacter profundi</name>
    <dbReference type="NCBI Taxonomy" id="1622118"/>
    <lineage>
        <taxon>Bacteria</taxon>
        <taxon>Pseudomonadati</taxon>
        <taxon>Bacteroidota</taxon>
        <taxon>Flavobacteriia</taxon>
        <taxon>Flavobacteriales</taxon>
        <taxon>Flavobacteriaceae</taxon>
        <taxon>Lutibacter</taxon>
    </lineage>
</organism>
<dbReference type="Gene3D" id="1.20.1440.60">
    <property type="entry name" value="23S rRNA-intervening sequence"/>
    <property type="match status" value="1"/>
</dbReference>
<dbReference type="EMBL" id="CP013355">
    <property type="protein sequence ID" value="AMC10755.1"/>
    <property type="molecule type" value="Genomic_DNA"/>
</dbReference>
<dbReference type="AlphaFoldDB" id="A0A0X8G653"/>
<dbReference type="PIRSF" id="PIRSF035652">
    <property type="entry name" value="CHP02436"/>
    <property type="match status" value="1"/>
</dbReference>
<dbReference type="OrthoDB" id="285993at2"/>
<proteinExistence type="predicted"/>
<keyword evidence="2" id="KW-1185">Reference proteome</keyword>
<dbReference type="PANTHER" id="PTHR38471:SF2">
    <property type="entry name" value="FOUR HELIX BUNDLE PROTEIN"/>
    <property type="match status" value="1"/>
</dbReference>
<accession>A0A0X8G653</accession>
<dbReference type="Pfam" id="PF05635">
    <property type="entry name" value="23S_rRNA_IVP"/>
    <property type="match status" value="1"/>
</dbReference>
<gene>
    <name evidence="1" type="ORF">Lupro_05655</name>
</gene>
<name>A0A0X8G653_9FLAO</name>
<dbReference type="Proteomes" id="UP000059672">
    <property type="component" value="Chromosome"/>
</dbReference>
<reference evidence="1 2" key="2">
    <citation type="journal article" date="2016" name="Int. J. Syst. Evol. Microbiol.">
        <title>Lutibacter profundi sp. nov., isolated from a deep-sea hydrothermal system on the Arctic Mid-Ocean Ridge and emended description of the genus Lutibacter.</title>
        <authorList>
            <person name="Le Moine Bauer S."/>
            <person name="Roalkvam I."/>
            <person name="Steen I.H."/>
            <person name="Dahle H."/>
        </authorList>
    </citation>
    <scope>NUCLEOTIDE SEQUENCE [LARGE SCALE GENOMIC DNA]</scope>
    <source>
        <strain evidence="1 2">LP1</strain>
    </source>
</reference>
<dbReference type="PANTHER" id="PTHR38471">
    <property type="entry name" value="FOUR HELIX BUNDLE PROTEIN"/>
    <property type="match status" value="1"/>
</dbReference>
<reference evidence="2" key="1">
    <citation type="submission" date="2015-12" db="EMBL/GenBank/DDBJ databases">
        <title>Complete genome sequence of Lutibacter profundus strain LP1.</title>
        <authorList>
            <person name="Wissuwa J."/>
            <person name="Le Moine Bauer S."/>
            <person name="Stokke R."/>
            <person name="Dahle H."/>
            <person name="Steen I.H."/>
        </authorList>
    </citation>
    <scope>NUCLEOTIDE SEQUENCE [LARGE SCALE GENOMIC DNA]</scope>
    <source>
        <strain evidence="2">LP1</strain>
    </source>
</reference>
<protein>
    <submittedName>
        <fullName evidence="1">Four helix bundle protein</fullName>
    </submittedName>
</protein>
<evidence type="ECO:0000313" key="1">
    <source>
        <dbReference type="EMBL" id="AMC10755.1"/>
    </source>
</evidence>
<dbReference type="SUPFAM" id="SSF158446">
    <property type="entry name" value="IVS-encoded protein-like"/>
    <property type="match status" value="1"/>
</dbReference>
<dbReference type="KEGG" id="lut:Lupro_05655"/>
<dbReference type="InterPro" id="IPR036583">
    <property type="entry name" value="23S_rRNA_IVS_sf"/>
</dbReference>
<evidence type="ECO:0000313" key="2">
    <source>
        <dbReference type="Proteomes" id="UP000059672"/>
    </source>
</evidence>